<name>A0ABT4INQ9_9EURY</name>
<organism evidence="1 2">
    <name type="scientific">Methanocorpusculum vombati</name>
    <dbReference type="NCBI Taxonomy" id="3002864"/>
    <lineage>
        <taxon>Archaea</taxon>
        <taxon>Methanobacteriati</taxon>
        <taxon>Methanobacteriota</taxon>
        <taxon>Stenosarchaea group</taxon>
        <taxon>Methanomicrobia</taxon>
        <taxon>Methanomicrobiales</taxon>
        <taxon>Methanocorpusculaceae</taxon>
        <taxon>Methanocorpusculum</taxon>
    </lineage>
</organism>
<evidence type="ECO:0008006" key="3">
    <source>
        <dbReference type="Google" id="ProtNLM"/>
    </source>
</evidence>
<protein>
    <recommendedName>
        <fullName evidence="3">Zinc ribbon domain-containing protein</fullName>
    </recommendedName>
</protein>
<sequence>MAMMVKNLKCSSCGSPLKAKEADLVLFCTSCGKTMEFLDSDVGEVSPHILAPDREDKDLVYLPFWGIDAEVDVTHEDTVGGFLRLTKKPMRGACRFYVCAADLLPRKTAGWNLEFTRNFPKAAEAADFRRIPRMPALKNSRTAEKDAEFLFLKHEIDLSGTLQELEYTFSILGHELYYIPFLRRGDDLSPAV</sequence>
<comment type="caution">
    <text evidence="1">The sequence shown here is derived from an EMBL/GenBank/DDBJ whole genome shotgun (WGS) entry which is preliminary data.</text>
</comment>
<dbReference type="RefSeq" id="WP_268923654.1">
    <property type="nucleotide sequence ID" value="NZ_JAPTGC010000018.1"/>
</dbReference>
<dbReference type="EMBL" id="JAPTGC010000018">
    <property type="protein sequence ID" value="MCZ0863390.1"/>
    <property type="molecule type" value="Genomic_DNA"/>
</dbReference>
<evidence type="ECO:0000313" key="1">
    <source>
        <dbReference type="EMBL" id="MCZ0863390.1"/>
    </source>
</evidence>
<gene>
    <name evidence="1" type="ORF">O0S09_09045</name>
</gene>
<proteinExistence type="predicted"/>
<dbReference type="Proteomes" id="UP001141336">
    <property type="component" value="Unassembled WGS sequence"/>
</dbReference>
<keyword evidence="2" id="KW-1185">Reference proteome</keyword>
<reference evidence="1" key="1">
    <citation type="submission" date="2022-12" db="EMBL/GenBank/DDBJ databases">
        <title>Isolation and characterisation of novel Methanocorpusculum spp. from native Australian herbivores indicates the genus is ancestrally host-associated.</title>
        <authorList>
            <person name="Volmer J.G."/>
            <person name="Soo R.M."/>
            <person name="Evans P.N."/>
            <person name="Hoedt E.C."/>
            <person name="Astorga Alsina A.L."/>
            <person name="Woodcroft B.J."/>
            <person name="Tyson G.W."/>
            <person name="Hugenholtz P."/>
            <person name="Morrison M."/>
        </authorList>
    </citation>
    <scope>NUCLEOTIDE SEQUENCE</scope>
    <source>
        <strain evidence="1">CW153</strain>
    </source>
</reference>
<evidence type="ECO:0000313" key="2">
    <source>
        <dbReference type="Proteomes" id="UP001141336"/>
    </source>
</evidence>
<accession>A0ABT4INQ9</accession>